<dbReference type="OMA" id="HKIDMEE"/>
<keyword evidence="3" id="KW-1185">Reference proteome</keyword>
<dbReference type="CTD" id="3430"/>
<organism evidence="3 4">
    <name type="scientific">Pantherophis guttatus</name>
    <name type="common">Corn snake</name>
    <name type="synonym">Elaphe guttata</name>
    <dbReference type="NCBI Taxonomy" id="94885"/>
    <lineage>
        <taxon>Eukaryota</taxon>
        <taxon>Metazoa</taxon>
        <taxon>Chordata</taxon>
        <taxon>Craniata</taxon>
        <taxon>Vertebrata</taxon>
        <taxon>Euteleostomi</taxon>
        <taxon>Lepidosauria</taxon>
        <taxon>Squamata</taxon>
        <taxon>Bifurcata</taxon>
        <taxon>Unidentata</taxon>
        <taxon>Episquamata</taxon>
        <taxon>Toxicofera</taxon>
        <taxon>Serpentes</taxon>
        <taxon>Colubroidea</taxon>
        <taxon>Colubridae</taxon>
        <taxon>Colubrinae</taxon>
        <taxon>Pantherophis</taxon>
    </lineage>
</organism>
<dbReference type="GeneID" id="117664849"/>
<dbReference type="InterPro" id="IPR009909">
    <property type="entry name" value="Nmi/IFP35_dom"/>
</dbReference>
<dbReference type="Pfam" id="PF07292">
    <property type="entry name" value="NID"/>
    <property type="match status" value="2"/>
</dbReference>
<gene>
    <name evidence="4" type="primary">IFI35</name>
</gene>
<reference evidence="4" key="1">
    <citation type="submission" date="2025-08" db="UniProtKB">
        <authorList>
            <consortium name="RefSeq"/>
        </authorList>
    </citation>
    <scope>IDENTIFICATION</scope>
    <source>
        <tissue evidence="4">Blood</tissue>
    </source>
</reference>
<keyword evidence="1" id="KW-0175">Coiled coil</keyword>
<dbReference type="KEGG" id="pgut:117664849"/>
<dbReference type="InterPro" id="IPR012677">
    <property type="entry name" value="Nucleotide-bd_a/b_plait_sf"/>
</dbReference>
<evidence type="ECO:0000313" key="3">
    <source>
        <dbReference type="Proteomes" id="UP001652622"/>
    </source>
</evidence>
<feature type="coiled-coil region" evidence="1">
    <location>
        <begin position="115"/>
        <end position="142"/>
    </location>
</feature>
<dbReference type="InParanoid" id="A0A6P9BWF9"/>
<dbReference type="AlphaFoldDB" id="A0A6P9BWF9"/>
<dbReference type="PANTHER" id="PTHR15225">
    <property type="entry name" value="INTERFERON-INDUCED PROTEIN 35/NMI N-MYC/STAT INTERACTING PROTEIN"/>
    <property type="match status" value="1"/>
</dbReference>
<dbReference type="GO" id="GO:0005634">
    <property type="term" value="C:nucleus"/>
    <property type="evidence" value="ECO:0007669"/>
    <property type="project" value="TreeGrafter"/>
</dbReference>
<evidence type="ECO:0000313" key="4">
    <source>
        <dbReference type="RefSeq" id="XP_034272106.1"/>
    </source>
</evidence>
<proteinExistence type="predicted"/>
<sequence>MDLTTVTTTTLSPCDPVVKEEGCEASFDPQESFIHLGSDSFVASGPCKMTKDQILNEIKRYQDMCEICEGDCLSLKANTRANEQDLIKFQEEYELLSRNILEPENEGQEASFQKMLQLEKDSNQLMQKKQALENELKYLEQLHGTQEEILKVPAALPEREMVYKGHVEERKMENLPEILSFLPQIRYPILGGSALITFEDPEVARKIIQIKQHCIQLDELSYMHVKAEAMTLLLPSFLKQISLKQSSQQVLLSGLSAFSLSKDQLYDKLILFFSKRKNLGGEVDHLEQLPNSDNVVLTFVDDGVAERIVKKGLFQVLLGKETHQVKASHCLHGEIADLQLHPSICPRTVLLTEIPDVLEREMMCEALEIHFQKQSKGGGEVETAVYIPAGHYAVAVFEEED</sequence>
<dbReference type="RefSeq" id="XP_034272106.1">
    <property type="nucleotide sequence ID" value="XM_034416215.2"/>
</dbReference>
<accession>A0A6P9BWF9</accession>
<feature type="domain" description="NID" evidence="2">
    <location>
        <begin position="194"/>
        <end position="284"/>
    </location>
</feature>
<dbReference type="Gene3D" id="3.30.70.330">
    <property type="match status" value="1"/>
</dbReference>
<evidence type="ECO:0000256" key="1">
    <source>
        <dbReference type="SAM" id="Coils"/>
    </source>
</evidence>
<evidence type="ECO:0000259" key="2">
    <source>
        <dbReference type="Pfam" id="PF07292"/>
    </source>
</evidence>
<feature type="domain" description="NID" evidence="2">
    <location>
        <begin position="295"/>
        <end position="382"/>
    </location>
</feature>
<name>A0A6P9BWF9_PANGU</name>
<dbReference type="Proteomes" id="UP001652622">
    <property type="component" value="Unplaced"/>
</dbReference>
<dbReference type="PANTHER" id="PTHR15225:SF1">
    <property type="entry name" value="INTERFERON-INDUCED 35 KDA PROTEIN"/>
    <property type="match status" value="1"/>
</dbReference>
<protein>
    <submittedName>
        <fullName evidence="4">Interferon-induced 35 kDa protein isoform X1</fullName>
    </submittedName>
</protein>